<evidence type="ECO:0000313" key="4">
    <source>
        <dbReference type="Proteomes" id="UP000268350"/>
    </source>
</evidence>
<protein>
    <submittedName>
        <fullName evidence="3">Uncharacterized protein</fullName>
    </submittedName>
</protein>
<evidence type="ECO:0000256" key="1">
    <source>
        <dbReference type="SAM" id="MobiDB-lite"/>
    </source>
</evidence>
<name>A0A3B0JZN7_DROGU</name>
<feature type="compositionally biased region" description="Basic and acidic residues" evidence="1">
    <location>
        <begin position="140"/>
        <end position="154"/>
    </location>
</feature>
<proteinExistence type="predicted"/>
<dbReference type="Proteomes" id="UP000268350">
    <property type="component" value="Unassembled WGS sequence"/>
</dbReference>
<feature type="compositionally biased region" description="Basic residues" evidence="1">
    <location>
        <begin position="118"/>
        <end position="130"/>
    </location>
</feature>
<sequence length="225" mass="23841">MKYFNICLLFIICALCYGLVAAQEEGGSVSPAKRIAALRRPVGKAAKPTTTTTAAPAHNDAGEGEEYDEEAGLGDHGEEGDEAAASASSTTTTSTEAPKKVGPVIRPFRSNDDFLNSLKRRQQNAKKHRAEKVPASKPAKKSDESASGEQEDHAPAAAPAPASASAPSKGFKGNSALSRRKLAKPVKATPEQAEDDAAAEESEQQQKEEPKPKRPIGRLALRKRN</sequence>
<feature type="region of interest" description="Disordered" evidence="1">
    <location>
        <begin position="39"/>
        <end position="225"/>
    </location>
</feature>
<feature type="compositionally biased region" description="Basic residues" evidence="1">
    <location>
        <begin position="213"/>
        <end position="225"/>
    </location>
</feature>
<evidence type="ECO:0000313" key="3">
    <source>
        <dbReference type="EMBL" id="SPP78826.1"/>
    </source>
</evidence>
<feature type="chain" id="PRO_5017189461" evidence="2">
    <location>
        <begin position="23"/>
        <end position="225"/>
    </location>
</feature>
<accession>A0A3B0JZN7</accession>
<dbReference type="OMA" id="GSQYGDE"/>
<feature type="compositionally biased region" description="Low complexity" evidence="1">
    <location>
        <begin position="155"/>
        <end position="168"/>
    </location>
</feature>
<reference evidence="4" key="1">
    <citation type="submission" date="2018-01" db="EMBL/GenBank/DDBJ databases">
        <authorList>
            <person name="Alioto T."/>
            <person name="Alioto T."/>
        </authorList>
    </citation>
    <scope>NUCLEOTIDE SEQUENCE [LARGE SCALE GENOMIC DNA]</scope>
</reference>
<feature type="compositionally biased region" description="Low complexity" evidence="1">
    <location>
        <begin position="83"/>
        <end position="96"/>
    </location>
</feature>
<keyword evidence="4" id="KW-1185">Reference proteome</keyword>
<gene>
    <name evidence="3" type="ORF">DGUA_6G011556</name>
</gene>
<dbReference type="OrthoDB" id="8197504at2759"/>
<evidence type="ECO:0000256" key="2">
    <source>
        <dbReference type="SAM" id="SignalP"/>
    </source>
</evidence>
<dbReference type="EMBL" id="OUUW01000003">
    <property type="protein sequence ID" value="SPP78826.1"/>
    <property type="molecule type" value="Genomic_DNA"/>
</dbReference>
<dbReference type="AlphaFoldDB" id="A0A3B0JZN7"/>
<feature type="compositionally biased region" description="Acidic residues" evidence="1">
    <location>
        <begin position="62"/>
        <end position="82"/>
    </location>
</feature>
<organism evidence="3 4">
    <name type="scientific">Drosophila guanche</name>
    <name type="common">Fruit fly</name>
    <dbReference type="NCBI Taxonomy" id="7266"/>
    <lineage>
        <taxon>Eukaryota</taxon>
        <taxon>Metazoa</taxon>
        <taxon>Ecdysozoa</taxon>
        <taxon>Arthropoda</taxon>
        <taxon>Hexapoda</taxon>
        <taxon>Insecta</taxon>
        <taxon>Pterygota</taxon>
        <taxon>Neoptera</taxon>
        <taxon>Endopterygota</taxon>
        <taxon>Diptera</taxon>
        <taxon>Brachycera</taxon>
        <taxon>Muscomorpha</taxon>
        <taxon>Ephydroidea</taxon>
        <taxon>Drosophilidae</taxon>
        <taxon>Drosophila</taxon>
        <taxon>Sophophora</taxon>
    </lineage>
</organism>
<keyword evidence="2" id="KW-0732">Signal</keyword>
<feature type="compositionally biased region" description="Low complexity" evidence="1">
    <location>
        <begin position="44"/>
        <end position="57"/>
    </location>
</feature>
<feature type="signal peptide" evidence="2">
    <location>
        <begin position="1"/>
        <end position="22"/>
    </location>
</feature>
<feature type="compositionally biased region" description="Acidic residues" evidence="1">
    <location>
        <begin position="192"/>
        <end position="203"/>
    </location>
</feature>